<feature type="domain" description="O-methyltransferase dimerisation" evidence="5">
    <location>
        <begin position="14"/>
        <end position="79"/>
    </location>
</feature>
<accession>A0ABR9KIL6</accession>
<dbReference type="PANTHER" id="PTHR43712:SF2">
    <property type="entry name" value="O-METHYLTRANSFERASE CICE"/>
    <property type="match status" value="1"/>
</dbReference>
<dbReference type="PIRSF" id="PIRSF005739">
    <property type="entry name" value="O-mtase"/>
    <property type="match status" value="1"/>
</dbReference>
<dbReference type="CDD" id="cd02440">
    <property type="entry name" value="AdoMet_MTases"/>
    <property type="match status" value="1"/>
</dbReference>
<dbReference type="InterPro" id="IPR036388">
    <property type="entry name" value="WH-like_DNA-bd_sf"/>
</dbReference>
<proteinExistence type="predicted"/>
<reference evidence="6 7" key="1">
    <citation type="submission" date="2020-10" db="EMBL/GenBank/DDBJ databases">
        <title>Sequencing the genomes of 1000 actinobacteria strains.</title>
        <authorList>
            <person name="Klenk H.-P."/>
        </authorList>
    </citation>
    <scope>NUCLEOTIDE SEQUENCE [LARGE SCALE GENOMIC DNA]</scope>
    <source>
        <strain evidence="6 7">DSM 43748</strain>
    </source>
</reference>
<keyword evidence="2 6" id="KW-0808">Transferase</keyword>
<dbReference type="InterPro" id="IPR029063">
    <property type="entry name" value="SAM-dependent_MTases_sf"/>
</dbReference>
<dbReference type="RefSeq" id="WP_225958739.1">
    <property type="nucleotide sequence ID" value="NZ_BAAASY010000011.1"/>
</dbReference>
<name>A0ABR9KIL6_9ACTN</name>
<organism evidence="6 7">
    <name type="scientific">Nonomuraea africana</name>
    <dbReference type="NCBI Taxonomy" id="46171"/>
    <lineage>
        <taxon>Bacteria</taxon>
        <taxon>Bacillati</taxon>
        <taxon>Actinomycetota</taxon>
        <taxon>Actinomycetes</taxon>
        <taxon>Streptosporangiales</taxon>
        <taxon>Streptosporangiaceae</taxon>
        <taxon>Nonomuraea</taxon>
    </lineage>
</organism>
<dbReference type="SUPFAM" id="SSF53335">
    <property type="entry name" value="S-adenosyl-L-methionine-dependent methyltransferases"/>
    <property type="match status" value="1"/>
</dbReference>
<evidence type="ECO:0000256" key="2">
    <source>
        <dbReference type="ARBA" id="ARBA00022679"/>
    </source>
</evidence>
<protein>
    <submittedName>
        <fullName evidence="6">C-methyltransferase</fullName>
        <ecNumber evidence="6">2.1.1.-</ecNumber>
    </submittedName>
</protein>
<evidence type="ECO:0000256" key="1">
    <source>
        <dbReference type="ARBA" id="ARBA00022603"/>
    </source>
</evidence>
<evidence type="ECO:0000313" key="6">
    <source>
        <dbReference type="EMBL" id="MBE1561845.1"/>
    </source>
</evidence>
<keyword evidence="7" id="KW-1185">Reference proteome</keyword>
<dbReference type="Proteomes" id="UP000661607">
    <property type="component" value="Unassembled WGS sequence"/>
</dbReference>
<dbReference type="PROSITE" id="PS51683">
    <property type="entry name" value="SAM_OMT_II"/>
    <property type="match status" value="1"/>
</dbReference>
<keyword evidence="3" id="KW-0949">S-adenosyl-L-methionine</keyword>
<dbReference type="InterPro" id="IPR012967">
    <property type="entry name" value="COMT_dimerisation"/>
</dbReference>
<comment type="caution">
    <text evidence="6">The sequence shown here is derived from an EMBL/GenBank/DDBJ whole genome shotgun (WGS) entry which is preliminary data.</text>
</comment>
<dbReference type="SUPFAM" id="SSF46785">
    <property type="entry name" value="Winged helix' DNA-binding domain"/>
    <property type="match status" value="1"/>
</dbReference>
<dbReference type="EC" id="2.1.1.-" evidence="6"/>
<feature type="domain" description="O-methyltransferase C-terminal" evidence="4">
    <location>
        <begin position="171"/>
        <end position="318"/>
    </location>
</feature>
<evidence type="ECO:0000256" key="3">
    <source>
        <dbReference type="ARBA" id="ARBA00022691"/>
    </source>
</evidence>
<dbReference type="Gene3D" id="1.10.10.10">
    <property type="entry name" value="Winged helix-like DNA-binding domain superfamily/Winged helix DNA-binding domain"/>
    <property type="match status" value="1"/>
</dbReference>
<dbReference type="Pfam" id="PF00891">
    <property type="entry name" value="Methyltransf_2"/>
    <property type="match status" value="1"/>
</dbReference>
<dbReference type="InterPro" id="IPR036390">
    <property type="entry name" value="WH_DNA-bd_sf"/>
</dbReference>
<evidence type="ECO:0000313" key="7">
    <source>
        <dbReference type="Proteomes" id="UP000661607"/>
    </source>
</evidence>
<dbReference type="GO" id="GO:0008168">
    <property type="term" value="F:methyltransferase activity"/>
    <property type="evidence" value="ECO:0007669"/>
    <property type="project" value="UniProtKB-KW"/>
</dbReference>
<keyword evidence="1 6" id="KW-0489">Methyltransferase</keyword>
<dbReference type="InterPro" id="IPR001077">
    <property type="entry name" value="COMT_C"/>
</dbReference>
<dbReference type="InterPro" id="IPR016461">
    <property type="entry name" value="COMT-like"/>
</dbReference>
<dbReference type="Pfam" id="PF08100">
    <property type="entry name" value="Dimerisation"/>
    <property type="match status" value="1"/>
</dbReference>
<dbReference type="EMBL" id="JADBEF010000001">
    <property type="protein sequence ID" value="MBE1561845.1"/>
    <property type="molecule type" value="Genomic_DNA"/>
</dbReference>
<sequence length="340" mass="37120">MNKKTISRESLLGMMQAYKTTSLLRTGVSMGVFDCLAEGPVDAETAAGRLGSHPRGMRILLNALAAVGLVEERAGRFGLPAGAEQLLVSKNPGYLGDMVKVMASDWEWDALKRLDEAVRHGGTVMKVHAETPGYEYWEDFAAHAVVVARPTAEVAAEALKPWAEGRPQLDVLDVACGHGMYGLTLAQRNPQARVWALDWPNVLPLTEQHAERMGVLDRLHRLPGDMFEVPLGGPYDVVLVTNVLHHFSEERAGELLNRLAPAVKPDGKIVLVGFTLGDESPAEDPAPHLFSILMLTWTFEGEVHSIPTYDRMLAAAGFTSGRRYDVPGLAFRVLIADKLP</sequence>
<evidence type="ECO:0000259" key="4">
    <source>
        <dbReference type="Pfam" id="PF00891"/>
    </source>
</evidence>
<evidence type="ECO:0000259" key="5">
    <source>
        <dbReference type="Pfam" id="PF08100"/>
    </source>
</evidence>
<dbReference type="GO" id="GO:0032259">
    <property type="term" value="P:methylation"/>
    <property type="evidence" value="ECO:0007669"/>
    <property type="project" value="UniProtKB-KW"/>
</dbReference>
<dbReference type="Gene3D" id="3.40.50.150">
    <property type="entry name" value="Vaccinia Virus protein VP39"/>
    <property type="match status" value="1"/>
</dbReference>
<dbReference type="PANTHER" id="PTHR43712">
    <property type="entry name" value="PUTATIVE (AFU_ORTHOLOGUE AFUA_4G14580)-RELATED"/>
    <property type="match status" value="1"/>
</dbReference>
<gene>
    <name evidence="6" type="ORF">H4W81_004624</name>
</gene>